<protein>
    <submittedName>
        <fullName evidence="1">Uncharacterized protein</fullName>
    </submittedName>
</protein>
<comment type="caution">
    <text evidence="1">The sequence shown here is derived from an EMBL/GenBank/DDBJ whole genome shotgun (WGS) entry which is preliminary data.</text>
</comment>
<proteinExistence type="predicted"/>
<evidence type="ECO:0000313" key="1">
    <source>
        <dbReference type="EMBL" id="KYH28422.1"/>
    </source>
</evidence>
<dbReference type="STRING" id="1121305.CLCOL_19140"/>
<organism evidence="1 2">
    <name type="scientific">Clostridium colicanis DSM 13634</name>
    <dbReference type="NCBI Taxonomy" id="1121305"/>
    <lineage>
        <taxon>Bacteria</taxon>
        <taxon>Bacillati</taxon>
        <taxon>Bacillota</taxon>
        <taxon>Clostridia</taxon>
        <taxon>Eubacteriales</taxon>
        <taxon>Clostridiaceae</taxon>
        <taxon>Clostridium</taxon>
    </lineage>
</organism>
<keyword evidence="2" id="KW-1185">Reference proteome</keyword>
<evidence type="ECO:0000313" key="2">
    <source>
        <dbReference type="Proteomes" id="UP000075374"/>
    </source>
</evidence>
<dbReference type="AlphaFoldDB" id="A0A151ALC6"/>
<accession>A0A151ALC6</accession>
<dbReference type="EMBL" id="LTBB01000010">
    <property type="protein sequence ID" value="KYH28422.1"/>
    <property type="molecule type" value="Genomic_DNA"/>
</dbReference>
<name>A0A151ALC6_9CLOT</name>
<dbReference type="Proteomes" id="UP000075374">
    <property type="component" value="Unassembled WGS sequence"/>
</dbReference>
<sequence length="38" mass="4271">MFGSLVAALSLEVKKAREEYKYGENNRTLYNAAPANHN</sequence>
<gene>
    <name evidence="1" type="ORF">CLCOL_19140</name>
</gene>
<reference evidence="1 2" key="1">
    <citation type="submission" date="2016-02" db="EMBL/GenBank/DDBJ databases">
        <title>Genome sequence of Clostridium colicanis DSM 13634.</title>
        <authorList>
            <person name="Poehlein A."/>
            <person name="Daniel R."/>
        </authorList>
    </citation>
    <scope>NUCLEOTIDE SEQUENCE [LARGE SCALE GENOMIC DNA]</scope>
    <source>
        <strain evidence="1 2">DSM 13634</strain>
    </source>
</reference>